<organism evidence="1 2">
    <name type="scientific">Massilia eurypsychrophila</name>
    <dbReference type="NCBI Taxonomy" id="1485217"/>
    <lineage>
        <taxon>Bacteria</taxon>
        <taxon>Pseudomonadati</taxon>
        <taxon>Pseudomonadota</taxon>
        <taxon>Betaproteobacteria</taxon>
        <taxon>Burkholderiales</taxon>
        <taxon>Oxalobacteraceae</taxon>
        <taxon>Telluria group</taxon>
        <taxon>Massilia</taxon>
    </lineage>
</organism>
<protein>
    <recommendedName>
        <fullName evidence="3">PPM-type phosphatase domain-containing protein</fullName>
    </recommendedName>
</protein>
<reference evidence="1 2" key="1">
    <citation type="submission" date="2017-10" db="EMBL/GenBank/DDBJ databases">
        <title>Massilia psychrophilum sp. nov., a novel purple-pigmented bacterium isolated from Tianshan glacier, Xinjiang Municipality, China.</title>
        <authorList>
            <person name="Wang H."/>
        </authorList>
    </citation>
    <scope>NUCLEOTIDE SEQUENCE [LARGE SCALE GENOMIC DNA]</scope>
    <source>
        <strain evidence="1 2">JCM 30074</strain>
    </source>
</reference>
<evidence type="ECO:0000313" key="1">
    <source>
        <dbReference type="EMBL" id="PIL44920.1"/>
    </source>
</evidence>
<gene>
    <name evidence="1" type="ORF">CR105_10595</name>
</gene>
<comment type="caution">
    <text evidence="1">The sequence shown here is derived from an EMBL/GenBank/DDBJ whole genome shotgun (WGS) entry which is preliminary data.</text>
</comment>
<name>A0A2G8TFU1_9BURK</name>
<dbReference type="Proteomes" id="UP000230390">
    <property type="component" value="Unassembled WGS sequence"/>
</dbReference>
<keyword evidence="2" id="KW-1185">Reference proteome</keyword>
<evidence type="ECO:0008006" key="3">
    <source>
        <dbReference type="Google" id="ProtNLM"/>
    </source>
</evidence>
<evidence type="ECO:0000313" key="2">
    <source>
        <dbReference type="Proteomes" id="UP000230390"/>
    </source>
</evidence>
<accession>A0A2G8TFU1</accession>
<dbReference type="OrthoDB" id="8752741at2"/>
<dbReference type="RefSeq" id="WP_099788424.1">
    <property type="nucleotide sequence ID" value="NZ_JBHLYV010000032.1"/>
</dbReference>
<sequence>MNIEQVSTAAGGHNEDLVSVFRGEHCTDIVIIDGGTSVAKRDYIDPDGSDVVWFVTQFSAALRQSIRAGRSQDDSVAMAADAMRSQFVPRAQAASMPLYAYPIAAMTWVRVTEHDAGATLDLYCLGDCKAILRRPDGQVVDLDPFSNPQELVLQGEMDRLKRAGVTDPAQRLAALMPMLRSRRESQHAAPAPQVLCPAPRGPFQARRTTAQAEPGSMLLAMTDGFSRIYDTYHLRCLDSLVQWCLHEGLAPALASLRAFEADGGDTGQQSVKRADDASAVRCIFGAG</sequence>
<dbReference type="AlphaFoldDB" id="A0A2G8TFU1"/>
<dbReference type="EMBL" id="PDOC01000005">
    <property type="protein sequence ID" value="PIL44920.1"/>
    <property type="molecule type" value="Genomic_DNA"/>
</dbReference>
<proteinExistence type="predicted"/>